<dbReference type="EMBL" id="JBEDUW010000002">
    <property type="protein sequence ID" value="KAK9942978.1"/>
    <property type="molecule type" value="Genomic_DNA"/>
</dbReference>
<sequence length="109" mass="11380">MRTGGRGVAMVRSGLDCWRQRMTDVALRSGGDGIGCVASRLMTTAGEAIDGPTAWATGFVCEIEHGLERGAKGDGQPWLNFDLSMMVGVEVRLRGHGSCVILGGQIGSG</sequence>
<proteinExistence type="predicted"/>
<reference evidence="1 2" key="1">
    <citation type="journal article" date="2023" name="G3 (Bethesda)">
        <title>A chromosome-length genome assembly and annotation of blackberry (Rubus argutus, cv. 'Hillquist').</title>
        <authorList>
            <person name="Bruna T."/>
            <person name="Aryal R."/>
            <person name="Dudchenko O."/>
            <person name="Sargent D.J."/>
            <person name="Mead D."/>
            <person name="Buti M."/>
            <person name="Cavallini A."/>
            <person name="Hytonen T."/>
            <person name="Andres J."/>
            <person name="Pham M."/>
            <person name="Weisz D."/>
            <person name="Mascagni F."/>
            <person name="Usai G."/>
            <person name="Natali L."/>
            <person name="Bassil N."/>
            <person name="Fernandez G.E."/>
            <person name="Lomsadze A."/>
            <person name="Armour M."/>
            <person name="Olukolu B."/>
            <person name="Poorten T."/>
            <person name="Britton C."/>
            <person name="Davik J."/>
            <person name="Ashrafi H."/>
            <person name="Aiden E.L."/>
            <person name="Borodovsky M."/>
            <person name="Worthington M."/>
        </authorList>
    </citation>
    <scope>NUCLEOTIDE SEQUENCE [LARGE SCALE GENOMIC DNA]</scope>
    <source>
        <strain evidence="1">PI 553951</strain>
    </source>
</reference>
<accession>A0AAW1Y2K8</accession>
<keyword evidence="2" id="KW-1185">Reference proteome</keyword>
<evidence type="ECO:0000313" key="2">
    <source>
        <dbReference type="Proteomes" id="UP001457282"/>
    </source>
</evidence>
<protein>
    <submittedName>
        <fullName evidence="1">Uncharacterized protein</fullName>
    </submittedName>
</protein>
<name>A0AAW1Y2K8_RUBAR</name>
<evidence type="ECO:0000313" key="1">
    <source>
        <dbReference type="EMBL" id="KAK9942978.1"/>
    </source>
</evidence>
<dbReference type="Proteomes" id="UP001457282">
    <property type="component" value="Unassembled WGS sequence"/>
</dbReference>
<gene>
    <name evidence="1" type="ORF">M0R45_008611</name>
</gene>
<dbReference type="AlphaFoldDB" id="A0AAW1Y2K8"/>
<organism evidence="1 2">
    <name type="scientific">Rubus argutus</name>
    <name type="common">Southern blackberry</name>
    <dbReference type="NCBI Taxonomy" id="59490"/>
    <lineage>
        <taxon>Eukaryota</taxon>
        <taxon>Viridiplantae</taxon>
        <taxon>Streptophyta</taxon>
        <taxon>Embryophyta</taxon>
        <taxon>Tracheophyta</taxon>
        <taxon>Spermatophyta</taxon>
        <taxon>Magnoliopsida</taxon>
        <taxon>eudicotyledons</taxon>
        <taxon>Gunneridae</taxon>
        <taxon>Pentapetalae</taxon>
        <taxon>rosids</taxon>
        <taxon>fabids</taxon>
        <taxon>Rosales</taxon>
        <taxon>Rosaceae</taxon>
        <taxon>Rosoideae</taxon>
        <taxon>Rosoideae incertae sedis</taxon>
        <taxon>Rubus</taxon>
    </lineage>
</organism>
<comment type="caution">
    <text evidence="1">The sequence shown here is derived from an EMBL/GenBank/DDBJ whole genome shotgun (WGS) entry which is preliminary data.</text>
</comment>